<proteinExistence type="predicted"/>
<dbReference type="EMBL" id="WNZX01000017">
    <property type="protein sequence ID" value="MUG72734.1"/>
    <property type="molecule type" value="Genomic_DNA"/>
</dbReference>
<organism evidence="2 3">
    <name type="scientific">Paenibacillus validus</name>
    <dbReference type="NCBI Taxonomy" id="44253"/>
    <lineage>
        <taxon>Bacteria</taxon>
        <taxon>Bacillati</taxon>
        <taxon>Bacillota</taxon>
        <taxon>Bacilli</taxon>
        <taxon>Bacillales</taxon>
        <taxon>Paenibacillaceae</taxon>
        <taxon>Paenibacillus</taxon>
    </lineage>
</organism>
<name>A0A7X2ZD38_9BACL</name>
<accession>A0A7X2ZD38</accession>
<feature type="domain" description="Mor transcription activator" evidence="1">
    <location>
        <begin position="2"/>
        <end position="46"/>
    </location>
</feature>
<reference evidence="2 3" key="1">
    <citation type="submission" date="2019-11" db="EMBL/GenBank/DDBJ databases">
        <title>Draft genome sequences of five Paenibacillus species of dairy origin.</title>
        <authorList>
            <person name="Olajide A.M."/>
            <person name="Chen S."/>
            <person name="Lapointe G."/>
        </authorList>
    </citation>
    <scope>NUCLEOTIDE SEQUENCE [LARGE SCALE GENOMIC DNA]</scope>
    <source>
        <strain evidence="2 3">2CS3</strain>
    </source>
</reference>
<sequence>MFPKGEVVIKRFRNERIFKEYNGHNARELAWKYGLTENWLRTILRENGFTRRK</sequence>
<gene>
    <name evidence="2" type="ORF">GNP93_18890</name>
</gene>
<dbReference type="Gene3D" id="1.10.10.60">
    <property type="entry name" value="Homeodomain-like"/>
    <property type="match status" value="1"/>
</dbReference>
<comment type="caution">
    <text evidence="2">The sequence shown here is derived from an EMBL/GenBank/DDBJ whole genome shotgun (WGS) entry which is preliminary data.</text>
</comment>
<dbReference type="InterPro" id="IPR014875">
    <property type="entry name" value="Mor_transcription_activator"/>
</dbReference>
<dbReference type="Pfam" id="PF08765">
    <property type="entry name" value="Mor"/>
    <property type="match status" value="1"/>
</dbReference>
<dbReference type="InterPro" id="IPR009057">
    <property type="entry name" value="Homeodomain-like_sf"/>
</dbReference>
<evidence type="ECO:0000313" key="2">
    <source>
        <dbReference type="EMBL" id="MUG72734.1"/>
    </source>
</evidence>
<evidence type="ECO:0000313" key="3">
    <source>
        <dbReference type="Proteomes" id="UP000450917"/>
    </source>
</evidence>
<protein>
    <recommendedName>
        <fullName evidence="1">Mor transcription activator domain-containing protein</fullName>
    </recommendedName>
</protein>
<evidence type="ECO:0000259" key="1">
    <source>
        <dbReference type="Pfam" id="PF08765"/>
    </source>
</evidence>
<dbReference type="SUPFAM" id="SSF46689">
    <property type="entry name" value="Homeodomain-like"/>
    <property type="match status" value="1"/>
</dbReference>
<keyword evidence="3" id="KW-1185">Reference proteome</keyword>
<dbReference type="AlphaFoldDB" id="A0A7X2ZD38"/>
<dbReference type="Proteomes" id="UP000450917">
    <property type="component" value="Unassembled WGS sequence"/>
</dbReference>